<sequence length="136" mass="15861">MPQKKDPYLQEESSAFEENTAIEIQMVEADGDSQSQRKFDREKRKGAMKYRGNFSDILSDHCYYLEEYFNDILEEMLATCEVDQYQAHQALLTPAPSVEEWRAQRSLTMDGLRKSLSHKRKAQPFILLIVHPSDMP</sequence>
<dbReference type="OrthoDB" id="10453238at2759"/>
<evidence type="ECO:0000313" key="1">
    <source>
        <dbReference type="EMBL" id="PON40303.1"/>
    </source>
</evidence>
<protein>
    <submittedName>
        <fullName evidence="1">Uncharacterized protein</fullName>
    </submittedName>
</protein>
<organism evidence="1 2">
    <name type="scientific">Trema orientale</name>
    <name type="common">Charcoal tree</name>
    <name type="synonym">Celtis orientalis</name>
    <dbReference type="NCBI Taxonomy" id="63057"/>
    <lineage>
        <taxon>Eukaryota</taxon>
        <taxon>Viridiplantae</taxon>
        <taxon>Streptophyta</taxon>
        <taxon>Embryophyta</taxon>
        <taxon>Tracheophyta</taxon>
        <taxon>Spermatophyta</taxon>
        <taxon>Magnoliopsida</taxon>
        <taxon>eudicotyledons</taxon>
        <taxon>Gunneridae</taxon>
        <taxon>Pentapetalae</taxon>
        <taxon>rosids</taxon>
        <taxon>fabids</taxon>
        <taxon>Rosales</taxon>
        <taxon>Cannabaceae</taxon>
        <taxon>Trema</taxon>
    </lineage>
</organism>
<reference evidence="2" key="1">
    <citation type="submission" date="2016-06" db="EMBL/GenBank/DDBJ databases">
        <title>Parallel loss of symbiosis genes in relatives of nitrogen-fixing non-legume Parasponia.</title>
        <authorList>
            <person name="Van Velzen R."/>
            <person name="Holmer R."/>
            <person name="Bu F."/>
            <person name="Rutten L."/>
            <person name="Van Zeijl A."/>
            <person name="Liu W."/>
            <person name="Santuari L."/>
            <person name="Cao Q."/>
            <person name="Sharma T."/>
            <person name="Shen D."/>
            <person name="Roswanjaya Y."/>
            <person name="Wardhani T."/>
            <person name="Kalhor M.S."/>
            <person name="Jansen J."/>
            <person name="Van den Hoogen J."/>
            <person name="Gungor B."/>
            <person name="Hartog M."/>
            <person name="Hontelez J."/>
            <person name="Verver J."/>
            <person name="Yang W.-C."/>
            <person name="Schijlen E."/>
            <person name="Repin R."/>
            <person name="Schilthuizen M."/>
            <person name="Schranz E."/>
            <person name="Heidstra R."/>
            <person name="Miyata K."/>
            <person name="Fedorova E."/>
            <person name="Kohlen W."/>
            <person name="Bisseling T."/>
            <person name="Smit S."/>
            <person name="Geurts R."/>
        </authorList>
    </citation>
    <scope>NUCLEOTIDE SEQUENCE [LARGE SCALE GENOMIC DNA]</scope>
    <source>
        <strain evidence="2">cv. RG33-2</strain>
    </source>
</reference>
<evidence type="ECO:0000313" key="2">
    <source>
        <dbReference type="Proteomes" id="UP000237000"/>
    </source>
</evidence>
<name>A0A2P5AUT3_TREOI</name>
<gene>
    <name evidence="1" type="ORF">TorRG33x02_340670</name>
</gene>
<proteinExistence type="predicted"/>
<dbReference type="InParanoid" id="A0A2P5AUT3"/>
<accession>A0A2P5AUT3</accession>
<dbReference type="AlphaFoldDB" id="A0A2P5AUT3"/>
<keyword evidence="2" id="KW-1185">Reference proteome</keyword>
<comment type="caution">
    <text evidence="1">The sequence shown here is derived from an EMBL/GenBank/DDBJ whole genome shotgun (WGS) entry which is preliminary data.</text>
</comment>
<dbReference type="Proteomes" id="UP000237000">
    <property type="component" value="Unassembled WGS sequence"/>
</dbReference>
<dbReference type="EMBL" id="JXTC01000692">
    <property type="protein sequence ID" value="PON40303.1"/>
    <property type="molecule type" value="Genomic_DNA"/>
</dbReference>